<dbReference type="RefSeq" id="WP_180893612.1">
    <property type="nucleotide sequence ID" value="NZ_JACCKD010000005.1"/>
</dbReference>
<sequence length="195" mass="20833">MIAFVLIGVAAVLLLVSQISGVTQLAAAAMVFSLISIVMVTWRAWADRRTRQRKIAATYACGDGATAPAGSDVVERDGIVSETERITSEDIGESGADVRPADGIAVALGQEERADSGEAVHDVEVSAGTDDSAVPDHDTEWVHVIAGRKRFHQPDCSLLVDRRSDELTREEAVEEGFTPCSLCMPLINSSVRRIG</sequence>
<proteinExistence type="predicted"/>
<protein>
    <recommendedName>
        <fullName evidence="4">Metal binding domain of Ada</fullName>
    </recommendedName>
</protein>
<keyword evidence="3" id="KW-1185">Reference proteome</keyword>
<accession>A0A838ABZ4</accession>
<keyword evidence="1" id="KW-0472">Membrane</keyword>
<dbReference type="Proteomes" id="UP000582974">
    <property type="component" value="Unassembled WGS sequence"/>
</dbReference>
<dbReference type="AlphaFoldDB" id="A0A838ABZ4"/>
<keyword evidence="1" id="KW-0812">Transmembrane</keyword>
<comment type="caution">
    <text evidence="2">The sequence shown here is derived from an EMBL/GenBank/DDBJ whole genome shotgun (WGS) entry which is preliminary data.</text>
</comment>
<feature type="transmembrane region" description="Helical" evidence="1">
    <location>
        <begin position="28"/>
        <end position="45"/>
    </location>
</feature>
<dbReference type="SUPFAM" id="SSF57884">
    <property type="entry name" value="Ada DNA repair protein, N-terminal domain (N-Ada 10)"/>
    <property type="match status" value="1"/>
</dbReference>
<organism evidence="2 3">
    <name type="scientific">Haloechinothrix aidingensis</name>
    <dbReference type="NCBI Taxonomy" id="2752311"/>
    <lineage>
        <taxon>Bacteria</taxon>
        <taxon>Bacillati</taxon>
        <taxon>Actinomycetota</taxon>
        <taxon>Actinomycetes</taxon>
        <taxon>Pseudonocardiales</taxon>
        <taxon>Pseudonocardiaceae</taxon>
        <taxon>Haloechinothrix</taxon>
    </lineage>
</organism>
<reference evidence="2 3" key="1">
    <citation type="submission" date="2020-07" db="EMBL/GenBank/DDBJ databases">
        <title>Genome of Haloechinothrix sp.</title>
        <authorList>
            <person name="Tang S.-K."/>
            <person name="Yang L."/>
            <person name="Zhu W.-Y."/>
        </authorList>
    </citation>
    <scope>NUCLEOTIDE SEQUENCE [LARGE SCALE GENOMIC DNA]</scope>
    <source>
        <strain evidence="2 3">YIM 98757</strain>
    </source>
</reference>
<evidence type="ECO:0008006" key="4">
    <source>
        <dbReference type="Google" id="ProtNLM"/>
    </source>
</evidence>
<name>A0A838ABZ4_9PSEU</name>
<keyword evidence="1" id="KW-1133">Transmembrane helix</keyword>
<dbReference type="InterPro" id="IPR035451">
    <property type="entry name" value="Ada-like_dom_sf"/>
</dbReference>
<evidence type="ECO:0000313" key="3">
    <source>
        <dbReference type="Proteomes" id="UP000582974"/>
    </source>
</evidence>
<evidence type="ECO:0000256" key="1">
    <source>
        <dbReference type="SAM" id="Phobius"/>
    </source>
</evidence>
<evidence type="ECO:0000313" key="2">
    <source>
        <dbReference type="EMBL" id="MBA0126766.1"/>
    </source>
</evidence>
<dbReference type="EMBL" id="JACCKD010000005">
    <property type="protein sequence ID" value="MBA0126766.1"/>
    <property type="molecule type" value="Genomic_DNA"/>
</dbReference>
<gene>
    <name evidence="2" type="ORF">H0B56_14545</name>
</gene>